<dbReference type="RefSeq" id="WP_008278300.1">
    <property type="nucleotide sequence ID" value="NZ_AAXW01000074.1"/>
</dbReference>
<keyword evidence="1" id="KW-0540">Nuclease</keyword>
<dbReference type="InterPro" id="IPR012337">
    <property type="entry name" value="RNaseH-like_sf"/>
</dbReference>
<reference evidence="1 2" key="1">
    <citation type="submission" date="2007-03" db="EMBL/GenBank/DDBJ databases">
        <authorList>
            <person name="Stal L."/>
            <person name="Ferriera S."/>
            <person name="Johnson J."/>
            <person name="Kravitz S."/>
            <person name="Beeson K."/>
            <person name="Sutton G."/>
            <person name="Rogers Y.-H."/>
            <person name="Friedman R."/>
            <person name="Frazier M."/>
            <person name="Venter J.C."/>
        </authorList>
    </citation>
    <scope>NUCLEOTIDE SEQUENCE [LARGE SCALE GENOMIC DNA]</scope>
    <source>
        <strain evidence="1 2">CCY0110</strain>
    </source>
</reference>
<dbReference type="EMBL" id="AAXW01000074">
    <property type="protein sequence ID" value="EAZ88612.1"/>
    <property type="molecule type" value="Genomic_DNA"/>
</dbReference>
<organism evidence="1 2">
    <name type="scientific">Crocosphaera chwakensis CCY0110</name>
    <dbReference type="NCBI Taxonomy" id="391612"/>
    <lineage>
        <taxon>Bacteria</taxon>
        <taxon>Bacillati</taxon>
        <taxon>Cyanobacteriota</taxon>
        <taxon>Cyanophyceae</taxon>
        <taxon>Oscillatoriophycideae</taxon>
        <taxon>Chroococcales</taxon>
        <taxon>Aphanothecaceae</taxon>
        <taxon>Crocosphaera</taxon>
        <taxon>Crocosphaera chwakensis</taxon>
    </lineage>
</organism>
<protein>
    <submittedName>
        <fullName evidence="1">Exonuclease</fullName>
    </submittedName>
</protein>
<evidence type="ECO:0000313" key="2">
    <source>
        <dbReference type="Proteomes" id="UP000003781"/>
    </source>
</evidence>
<keyword evidence="1" id="KW-0378">Hydrolase</keyword>
<dbReference type="Proteomes" id="UP000003781">
    <property type="component" value="Unassembled WGS sequence"/>
</dbReference>
<proteinExistence type="predicted"/>
<gene>
    <name evidence="1" type="ORF">CY0110_31445</name>
</gene>
<name>A3IY36_9CHRO</name>
<evidence type="ECO:0000313" key="1">
    <source>
        <dbReference type="EMBL" id="EAZ88612.1"/>
    </source>
</evidence>
<dbReference type="GO" id="GO:0004527">
    <property type="term" value="F:exonuclease activity"/>
    <property type="evidence" value="ECO:0007669"/>
    <property type="project" value="UniProtKB-KW"/>
</dbReference>
<dbReference type="GO" id="GO:0003676">
    <property type="term" value="F:nucleic acid binding"/>
    <property type="evidence" value="ECO:0007669"/>
    <property type="project" value="InterPro"/>
</dbReference>
<keyword evidence="1" id="KW-0269">Exonuclease</keyword>
<dbReference type="InterPro" id="IPR036397">
    <property type="entry name" value="RNaseH_sf"/>
</dbReference>
<dbReference type="AlphaFoldDB" id="A3IY36"/>
<keyword evidence="2" id="KW-1185">Reference proteome</keyword>
<dbReference type="eggNOG" id="COG0847">
    <property type="taxonomic scope" value="Bacteria"/>
</dbReference>
<dbReference type="Gene3D" id="3.30.420.10">
    <property type="entry name" value="Ribonuclease H-like superfamily/Ribonuclease H"/>
    <property type="match status" value="1"/>
</dbReference>
<accession>A3IY36</accession>
<comment type="caution">
    <text evidence="1">The sequence shown here is derived from an EMBL/GenBank/DDBJ whole genome shotgun (WGS) entry which is preliminary data.</text>
</comment>
<sequence>MSCLSTLLYVDSETKNNAFLINKIPIETTQNTVMQTYIIDSLQRAYQLADVVVAHNKDFDQPLILNSDWAGFWEKPWLCTYKDFELFPDAYPGKRDLISLAQFYGVGVNISHRAINDCLLLAEVFNRVPNLQEQFRIAQLPIIEAICSKSDEVLKEQGFKWNYDQQGWFKKDKQESFDFPVIRNSKIRHIFRAFVSYDERQIAKDWGFTWNSERKAWERLLSPEAIDLMPFPVVQLEKDSIDKSLATTKSAN</sequence>
<dbReference type="SUPFAM" id="SSF53098">
    <property type="entry name" value="Ribonuclease H-like"/>
    <property type="match status" value="1"/>
</dbReference>